<dbReference type="Gene3D" id="6.10.140.1750">
    <property type="match status" value="1"/>
</dbReference>
<dbReference type="AlphaFoldDB" id="A0A8C5AUN3"/>
<dbReference type="SMART" id="SM00707">
    <property type="entry name" value="RPEL"/>
    <property type="match status" value="3"/>
</dbReference>
<evidence type="ECO:0000256" key="2">
    <source>
        <dbReference type="ARBA" id="ARBA00022737"/>
    </source>
</evidence>
<feature type="compositionally biased region" description="Polar residues" evidence="6">
    <location>
        <begin position="81"/>
        <end position="90"/>
    </location>
</feature>
<sequence length="580" mass="62156">MGQTAVSAFSTHPSADGLEKSALSPTNCDVVVSNASPTQNASGLRQQRGKLSSLGKLFKPWKWRKKKTSDKFEDLTKEADTNSSGVQNGHATPAPDELRVDIEAPAASLPEEQPIGPEAPEGGAAKPSNPKKTGGVTKTTPAPSSAPRSRAAKDGGGGATQSTGTGTTRTNQRKKTSTLPPKASPETASLPGEPQGAASSKPATLPRAERRRGDKDPCSGPAPLKTKGKTPKAGAAASGLRAGAGLGAGSVERAVGTPRVNSATEETSFTAGRVPEGSAQEQEAEGGSGEGGGGAEGGEGKPATADSPAQKKPMSAEGDAPQGLSVNVESPEVTVIPDRPTDSQTSDSDSDGPILWLDEEEEDDEDDEYTNSSLASKIRRRDTLNIKLGNRPTKRDLEDKNILPRSSDAERMSLRQQIGSKLVRRLSQRPSTEELEQRNILKQKNLSEEQEAKQEIKRRLSRKLSVRPTVAELVERRILCFNEYVEVTDAKDYDRRADKPWTRLTPADKVGPPHSLEHNQKRRQRGQEVTILVPLKWQKKWLESSFTAALQRSLPSYVPPPLMMHVRQDGFPELIGVETP</sequence>
<evidence type="ECO:0000256" key="4">
    <source>
        <dbReference type="PROSITE-ProRule" id="PRU00401"/>
    </source>
</evidence>
<feature type="repeat" description="RPEL" evidence="4">
    <location>
        <begin position="420"/>
        <end position="445"/>
    </location>
</feature>
<keyword evidence="3 5" id="KW-0009">Actin-binding</keyword>
<evidence type="ECO:0000256" key="3">
    <source>
        <dbReference type="ARBA" id="ARBA00023203"/>
    </source>
</evidence>
<feature type="compositionally biased region" description="Low complexity" evidence="6">
    <location>
        <begin position="160"/>
        <end position="170"/>
    </location>
</feature>
<dbReference type="Ensembl" id="ENSGMOT00000070851.1">
    <property type="protein sequence ID" value="ENSGMOP00000037594.1"/>
    <property type="gene ID" value="ENSGMOG00000001472.2"/>
</dbReference>
<feature type="compositionally biased region" description="Low complexity" evidence="6">
    <location>
        <begin position="221"/>
        <end position="241"/>
    </location>
</feature>
<dbReference type="Pfam" id="PF02755">
    <property type="entry name" value="RPEL"/>
    <property type="match status" value="3"/>
</dbReference>
<feature type="compositionally biased region" description="Polar residues" evidence="6">
    <location>
        <begin position="259"/>
        <end position="270"/>
    </location>
</feature>
<dbReference type="GO" id="GO:0004864">
    <property type="term" value="F:protein phosphatase inhibitor activity"/>
    <property type="evidence" value="ECO:0007669"/>
    <property type="project" value="UniProtKB-UniRule"/>
</dbReference>
<protein>
    <recommendedName>
        <fullName evidence="5">Phosphatase and actin regulator</fullName>
    </recommendedName>
</protein>
<comment type="similarity">
    <text evidence="1 5">Belongs to the phosphatase and actin regulator family.</text>
</comment>
<dbReference type="GO" id="GO:0030036">
    <property type="term" value="P:actin cytoskeleton organization"/>
    <property type="evidence" value="ECO:0007669"/>
    <property type="project" value="TreeGrafter"/>
</dbReference>
<name>A0A8C5AUN3_GADMO</name>
<evidence type="ECO:0000256" key="6">
    <source>
        <dbReference type="SAM" id="MobiDB-lite"/>
    </source>
</evidence>
<dbReference type="Gene3D" id="6.10.140.2130">
    <property type="match status" value="1"/>
</dbReference>
<feature type="region of interest" description="Disordered" evidence="6">
    <location>
        <begin position="503"/>
        <end position="524"/>
    </location>
</feature>
<proteinExistence type="inferred from homology"/>
<feature type="compositionally biased region" description="Basic and acidic residues" evidence="6">
    <location>
        <begin position="393"/>
        <end position="410"/>
    </location>
</feature>
<reference evidence="7" key="1">
    <citation type="submission" date="2025-08" db="UniProtKB">
        <authorList>
            <consortium name="Ensembl"/>
        </authorList>
    </citation>
    <scope>IDENTIFICATION</scope>
</reference>
<dbReference type="GeneTree" id="ENSGT00940000157628"/>
<evidence type="ECO:0000313" key="8">
    <source>
        <dbReference type="Proteomes" id="UP000694546"/>
    </source>
</evidence>
<feature type="compositionally biased region" description="Basic and acidic residues" evidence="6">
    <location>
        <begin position="69"/>
        <end position="80"/>
    </location>
</feature>
<dbReference type="PANTHER" id="PTHR12751">
    <property type="entry name" value="PHOSPHATASE AND ACTIN REGULATOR PHACTR"/>
    <property type="match status" value="1"/>
</dbReference>
<organism evidence="7 8">
    <name type="scientific">Gadus morhua</name>
    <name type="common">Atlantic cod</name>
    <dbReference type="NCBI Taxonomy" id="8049"/>
    <lineage>
        <taxon>Eukaryota</taxon>
        <taxon>Metazoa</taxon>
        <taxon>Chordata</taxon>
        <taxon>Craniata</taxon>
        <taxon>Vertebrata</taxon>
        <taxon>Euteleostomi</taxon>
        <taxon>Actinopterygii</taxon>
        <taxon>Neopterygii</taxon>
        <taxon>Teleostei</taxon>
        <taxon>Neoteleostei</taxon>
        <taxon>Acanthomorphata</taxon>
        <taxon>Zeiogadaria</taxon>
        <taxon>Gadariae</taxon>
        <taxon>Gadiformes</taxon>
        <taxon>Gadoidei</taxon>
        <taxon>Gadidae</taxon>
        <taxon>Gadus</taxon>
    </lineage>
</organism>
<evidence type="ECO:0000256" key="5">
    <source>
        <dbReference type="RuleBase" id="RU301113"/>
    </source>
</evidence>
<keyword evidence="8" id="KW-1185">Reference proteome</keyword>
<feature type="region of interest" description="Disordered" evidence="6">
    <location>
        <begin position="390"/>
        <end position="410"/>
    </location>
</feature>
<feature type="region of interest" description="Disordered" evidence="6">
    <location>
        <begin position="1"/>
        <end position="22"/>
    </location>
</feature>
<comment type="subunit">
    <text evidence="5">Binds PPP1CA and actin.</text>
</comment>
<dbReference type="PROSITE" id="PS51073">
    <property type="entry name" value="RPEL"/>
    <property type="match status" value="3"/>
</dbReference>
<reference evidence="7" key="2">
    <citation type="submission" date="2025-09" db="UniProtKB">
        <authorList>
            <consortium name="Ensembl"/>
        </authorList>
    </citation>
    <scope>IDENTIFICATION</scope>
</reference>
<feature type="compositionally biased region" description="Basic and acidic residues" evidence="6">
    <location>
        <begin position="207"/>
        <end position="217"/>
    </location>
</feature>
<keyword evidence="2 5" id="KW-0677">Repeat</keyword>
<feature type="compositionally biased region" description="Low complexity" evidence="6">
    <location>
        <begin position="131"/>
        <end position="149"/>
    </location>
</feature>
<evidence type="ECO:0000256" key="1">
    <source>
        <dbReference type="ARBA" id="ARBA00009795"/>
    </source>
</evidence>
<dbReference type="PANTHER" id="PTHR12751:SF5">
    <property type="entry name" value="PHOSPHATASE AND ACTIN REGULATOR 2"/>
    <property type="match status" value="1"/>
</dbReference>
<feature type="compositionally biased region" description="Acidic residues" evidence="6">
    <location>
        <begin position="357"/>
        <end position="369"/>
    </location>
</feature>
<accession>A0A8C5AUN3</accession>
<feature type="compositionally biased region" description="Gly residues" evidence="6">
    <location>
        <begin position="286"/>
        <end position="297"/>
    </location>
</feature>
<dbReference type="GO" id="GO:0003779">
    <property type="term" value="F:actin binding"/>
    <property type="evidence" value="ECO:0007669"/>
    <property type="project" value="UniProtKB-KW"/>
</dbReference>
<dbReference type="Proteomes" id="UP000694546">
    <property type="component" value="Chromosome 15"/>
</dbReference>
<feature type="compositionally biased region" description="Polar residues" evidence="6">
    <location>
        <begin position="1"/>
        <end position="13"/>
    </location>
</feature>
<feature type="repeat" description="RPEL" evidence="4">
    <location>
        <begin position="382"/>
        <end position="407"/>
    </location>
</feature>
<feature type="region of interest" description="Disordered" evidence="6">
    <location>
        <begin position="62"/>
        <end position="374"/>
    </location>
</feature>
<evidence type="ECO:0000313" key="7">
    <source>
        <dbReference type="Ensembl" id="ENSGMOP00000037594.1"/>
    </source>
</evidence>
<dbReference type="InterPro" id="IPR004018">
    <property type="entry name" value="RPEL_repeat"/>
</dbReference>
<feature type="repeat" description="RPEL" evidence="4">
    <location>
        <begin position="458"/>
        <end position="483"/>
    </location>
</feature>